<dbReference type="InterPro" id="IPR003373">
    <property type="entry name" value="Fe2_transport_prot-B"/>
</dbReference>
<feature type="transmembrane region" description="Helical" evidence="17">
    <location>
        <begin position="621"/>
        <end position="642"/>
    </location>
</feature>
<comment type="subcellular location">
    <subcellularLocation>
        <location evidence="2">Cell inner membrane</location>
        <topology evidence="2">Multi-pass membrane protein</topology>
    </subcellularLocation>
    <subcellularLocation>
        <location evidence="17">Cell membrane</location>
        <topology evidence="17">Multi-pass membrane protein</topology>
    </subcellularLocation>
</comment>
<feature type="transmembrane region" description="Helical" evidence="17">
    <location>
        <begin position="461"/>
        <end position="481"/>
    </location>
</feature>
<dbReference type="SUPFAM" id="SSF52540">
    <property type="entry name" value="P-loop containing nucleoside triphosphate hydrolases"/>
    <property type="match status" value="1"/>
</dbReference>
<keyword evidence="13 17" id="KW-0472">Membrane</keyword>
<dbReference type="InterPro" id="IPR005225">
    <property type="entry name" value="Small_GTP-bd"/>
</dbReference>
<dbReference type="GO" id="GO:0015093">
    <property type="term" value="F:ferrous iron transmembrane transporter activity"/>
    <property type="evidence" value="ECO:0007669"/>
    <property type="project" value="UniProtKB-UniRule"/>
</dbReference>
<dbReference type="PANTHER" id="PTHR43185">
    <property type="entry name" value="FERROUS IRON TRANSPORT PROTEIN B"/>
    <property type="match status" value="1"/>
</dbReference>
<dbReference type="NCBIfam" id="TIGR00437">
    <property type="entry name" value="feoB"/>
    <property type="match status" value="1"/>
</dbReference>
<feature type="binding site" evidence="15">
    <location>
        <begin position="115"/>
        <end position="118"/>
    </location>
    <ligand>
        <name>GTP</name>
        <dbReference type="ChEBI" id="CHEBI:37565"/>
        <label>1</label>
    </ligand>
</feature>
<dbReference type="InterPro" id="IPR011642">
    <property type="entry name" value="Gate_dom"/>
</dbReference>
<name>A0A2U3L6P3_9FIRM</name>
<evidence type="ECO:0000256" key="6">
    <source>
        <dbReference type="ARBA" id="ARBA00022519"/>
    </source>
</evidence>
<keyword evidence="4" id="KW-1003">Cell membrane</keyword>
<feature type="transmembrane region" description="Helical" evidence="17">
    <location>
        <begin position="351"/>
        <end position="375"/>
    </location>
</feature>
<keyword evidence="5 17" id="KW-0410">Iron transport</keyword>
<keyword evidence="10 17" id="KW-0408">Iron</keyword>
<dbReference type="GO" id="GO:0005886">
    <property type="term" value="C:plasma membrane"/>
    <property type="evidence" value="ECO:0007669"/>
    <property type="project" value="UniProtKB-SubCell"/>
</dbReference>
<evidence type="ECO:0000256" key="11">
    <source>
        <dbReference type="ARBA" id="ARBA00023065"/>
    </source>
</evidence>
<feature type="binding site" evidence="15">
    <location>
        <begin position="9"/>
        <end position="16"/>
    </location>
    <ligand>
        <name>GTP</name>
        <dbReference type="ChEBI" id="CHEBI:37565"/>
        <label>1</label>
    </ligand>
</feature>
<evidence type="ECO:0000256" key="12">
    <source>
        <dbReference type="ARBA" id="ARBA00023134"/>
    </source>
</evidence>
<evidence type="ECO:0000256" key="13">
    <source>
        <dbReference type="ARBA" id="ARBA00023136"/>
    </source>
</evidence>
<dbReference type="InterPro" id="IPR041069">
    <property type="entry name" value="FeoB_Cyto"/>
</dbReference>
<evidence type="ECO:0000256" key="1">
    <source>
        <dbReference type="ARBA" id="ARBA00003926"/>
    </source>
</evidence>
<dbReference type="GO" id="GO:0046872">
    <property type="term" value="F:metal ion binding"/>
    <property type="evidence" value="ECO:0007669"/>
    <property type="project" value="UniProtKB-KW"/>
</dbReference>
<dbReference type="Pfam" id="PF07670">
    <property type="entry name" value="Gate"/>
    <property type="match status" value="2"/>
</dbReference>
<accession>A0A2U3L6P3</accession>
<keyword evidence="16" id="KW-0479">Metal-binding</keyword>
<feature type="binding site" evidence="15">
    <location>
        <begin position="34"/>
        <end position="38"/>
    </location>
    <ligand>
        <name>GTP</name>
        <dbReference type="ChEBI" id="CHEBI:37565"/>
        <label>1</label>
    </ligand>
</feature>
<dbReference type="FunFam" id="3.40.50.300:FF:000426">
    <property type="entry name" value="Ferrous iron transport protein B"/>
    <property type="match status" value="1"/>
</dbReference>
<evidence type="ECO:0000256" key="4">
    <source>
        <dbReference type="ARBA" id="ARBA00022475"/>
    </source>
</evidence>
<keyword evidence="3 17" id="KW-0813">Transport</keyword>
<feature type="transmembrane region" description="Helical" evidence="17">
    <location>
        <begin position="654"/>
        <end position="675"/>
    </location>
</feature>
<evidence type="ECO:0000256" key="16">
    <source>
        <dbReference type="PIRSR" id="PIRSR603373-2"/>
    </source>
</evidence>
<feature type="binding site" evidence="16">
    <location>
        <position position="20"/>
    </location>
    <ligand>
        <name>Mg(2+)</name>
        <dbReference type="ChEBI" id="CHEBI:18420"/>
        <label>2</label>
    </ligand>
</feature>
<dbReference type="CDD" id="cd01879">
    <property type="entry name" value="FeoB"/>
    <property type="match status" value="1"/>
</dbReference>
<proteinExistence type="inferred from homology"/>
<dbReference type="Pfam" id="PF17910">
    <property type="entry name" value="FeoB_Cyto"/>
    <property type="match status" value="1"/>
</dbReference>
<keyword evidence="9 17" id="KW-1133">Transmembrane helix</keyword>
<evidence type="ECO:0000256" key="3">
    <source>
        <dbReference type="ARBA" id="ARBA00022448"/>
    </source>
</evidence>
<feature type="domain" description="FeoB-type G" evidence="18">
    <location>
        <begin position="2"/>
        <end position="164"/>
    </location>
</feature>
<sequence length="681" mass="75321">MPIRFALVGNPNCGKTTLFNEITGSTQYVGNWPGVTIDKKEGKAKKFEGDIRIIDLPGIYSLSPYSMEEIIARDYILDEKPDVVINIVDATNIERNLYLTTQLIELGRPVVVALNMMDAVEARGDKIDTKILETLLKVPIILTSASKGRGVKELIEKAIQVAHTASADVSFSPLKLYDESVESSLEEIEKNVISEFDEKIGPTRWMALKLLEGDETIQDKLKVPVTTLDKLKPYKEKLEKRYQSDMETIIADSRYQFITGVVDKAVKKKKQSSHLTISDKIDKVVTNRILAIPLFLGVMFLAFQATFSGLSKIASDQLGSLLTDTLAGWLSKLLEAGGGAPWLHGLLIDGILAGVGTVLSFMPQIMVLFLCLSILEDSGYMSRAAFVMDRLFRKLGLSGKSFIPMIIGFGCNVPAIMATRTMENEKDRRLTIMLTPFMSCSARLVIYTVFVGAFFPDHQGLIIFSLYLLGIIIAVLSGILLKNTVFKGEASPFVMELPPYRIPTLKGLLIHMWDRAKHFLLKAGTVILAATVIIWFLETFNFSLHMVDNPGESIFGFIGKSITPFFAPLGIGDWKAAVALLAGFVAKEIVLATMAILYGVGGSGDNTAGLITALQHYFTPLRAYTFMVFTLLYLPCLPTAVVMKREMNSWKWTFFALGYEVSVAWIVSFMIFNVGKLVGLS</sequence>
<keyword evidence="6" id="KW-0997">Cell inner membrane</keyword>
<protein>
    <recommendedName>
        <fullName evidence="14 17">Ferrous iron transport protein B</fullName>
    </recommendedName>
</protein>
<evidence type="ECO:0000256" key="10">
    <source>
        <dbReference type="ARBA" id="ARBA00023004"/>
    </source>
</evidence>
<dbReference type="InterPro" id="IPR050860">
    <property type="entry name" value="FeoB_GTPase"/>
</dbReference>
<dbReference type="Gene3D" id="1.10.287.1770">
    <property type="match status" value="1"/>
</dbReference>
<feature type="binding site" evidence="16">
    <location>
        <position position="24"/>
    </location>
    <ligand>
        <name>Mg(2+)</name>
        <dbReference type="ChEBI" id="CHEBI:18420"/>
        <label>2</label>
    </ligand>
</feature>
<evidence type="ECO:0000256" key="7">
    <source>
        <dbReference type="ARBA" id="ARBA00022692"/>
    </source>
</evidence>
<gene>
    <name evidence="19" type="primary">feoB</name>
    <name evidence="19" type="ORF">SBF1_3870001</name>
</gene>
<evidence type="ECO:0000256" key="17">
    <source>
        <dbReference type="RuleBase" id="RU362098"/>
    </source>
</evidence>
<reference evidence="20" key="1">
    <citation type="submission" date="2018-02" db="EMBL/GenBank/DDBJ databases">
        <authorList>
            <person name="Hausmann B."/>
        </authorList>
    </citation>
    <scope>NUCLEOTIDE SEQUENCE [LARGE SCALE GENOMIC DNA]</scope>
    <source>
        <strain evidence="20">Peat soil MAG SbF1</strain>
    </source>
</reference>
<evidence type="ECO:0000313" key="20">
    <source>
        <dbReference type="Proteomes" id="UP000238916"/>
    </source>
</evidence>
<feature type="binding site" evidence="16">
    <location>
        <position position="23"/>
    </location>
    <ligand>
        <name>Mg(2+)</name>
        <dbReference type="ChEBI" id="CHEBI:18420"/>
        <label>2</label>
    </ligand>
</feature>
<keyword evidence="8 15" id="KW-0547">Nucleotide-binding</keyword>
<dbReference type="InterPro" id="IPR030389">
    <property type="entry name" value="G_FEOB_dom"/>
</dbReference>
<evidence type="ECO:0000256" key="5">
    <source>
        <dbReference type="ARBA" id="ARBA00022496"/>
    </source>
</evidence>
<feature type="transmembrane region" description="Helical" evidence="17">
    <location>
        <begin position="553"/>
        <end position="571"/>
    </location>
</feature>
<evidence type="ECO:0000313" key="19">
    <source>
        <dbReference type="EMBL" id="SPF47429.1"/>
    </source>
</evidence>
<evidence type="ECO:0000256" key="15">
    <source>
        <dbReference type="PIRSR" id="PIRSR603373-1"/>
    </source>
</evidence>
<comment type="function">
    <text evidence="1 17">Probable transporter of a GTP-driven Fe(2+) uptake system.</text>
</comment>
<dbReference type="Proteomes" id="UP000238916">
    <property type="component" value="Unassembled WGS sequence"/>
</dbReference>
<keyword evidence="12 15" id="KW-0342">GTP-binding</keyword>
<feature type="binding site" evidence="15">
    <location>
        <begin position="55"/>
        <end position="58"/>
    </location>
    <ligand>
        <name>GTP</name>
        <dbReference type="ChEBI" id="CHEBI:37565"/>
        <label>1</label>
    </ligand>
</feature>
<dbReference type="PANTHER" id="PTHR43185:SF1">
    <property type="entry name" value="FE(2+) TRANSPORTER FEOB"/>
    <property type="match status" value="1"/>
</dbReference>
<keyword evidence="16" id="KW-0460">Magnesium</keyword>
<dbReference type="Gene3D" id="3.40.50.300">
    <property type="entry name" value="P-loop containing nucleotide triphosphate hydrolases"/>
    <property type="match status" value="1"/>
</dbReference>
<evidence type="ECO:0000256" key="9">
    <source>
        <dbReference type="ARBA" id="ARBA00022989"/>
    </source>
</evidence>
<dbReference type="Pfam" id="PF07664">
    <property type="entry name" value="FeoB_C"/>
    <property type="match status" value="1"/>
</dbReference>
<feature type="transmembrane region" description="Helical" evidence="17">
    <location>
        <begin position="578"/>
        <end position="601"/>
    </location>
</feature>
<organism evidence="19 20">
    <name type="scientific">Candidatus Desulfosporosinus infrequens</name>
    <dbReference type="NCBI Taxonomy" id="2043169"/>
    <lineage>
        <taxon>Bacteria</taxon>
        <taxon>Bacillati</taxon>
        <taxon>Bacillota</taxon>
        <taxon>Clostridia</taxon>
        <taxon>Eubacteriales</taxon>
        <taxon>Desulfitobacteriaceae</taxon>
        <taxon>Desulfosporosinus</taxon>
    </lineage>
</organism>
<evidence type="ECO:0000256" key="8">
    <source>
        <dbReference type="ARBA" id="ARBA00022741"/>
    </source>
</evidence>
<dbReference type="Pfam" id="PF02421">
    <property type="entry name" value="FeoB_N"/>
    <property type="match status" value="1"/>
</dbReference>
<feature type="transmembrane region" description="Helical" evidence="17">
    <location>
        <begin position="289"/>
        <end position="310"/>
    </location>
</feature>
<dbReference type="InterPro" id="IPR011640">
    <property type="entry name" value="Fe2_transport_prot_B_C"/>
</dbReference>
<dbReference type="EMBL" id="OMOF01000320">
    <property type="protein sequence ID" value="SPF47429.1"/>
    <property type="molecule type" value="Genomic_DNA"/>
</dbReference>
<evidence type="ECO:0000256" key="14">
    <source>
        <dbReference type="NCBIfam" id="TIGR00437"/>
    </source>
</evidence>
<dbReference type="OrthoDB" id="9809127at2"/>
<dbReference type="PROSITE" id="PS51711">
    <property type="entry name" value="G_FEOB"/>
    <property type="match status" value="1"/>
</dbReference>
<dbReference type="NCBIfam" id="TIGR00231">
    <property type="entry name" value="small_GTP"/>
    <property type="match status" value="1"/>
</dbReference>
<dbReference type="InterPro" id="IPR027417">
    <property type="entry name" value="P-loop_NTPase"/>
</dbReference>
<keyword evidence="7 17" id="KW-0812">Transmembrane</keyword>
<feature type="transmembrane region" description="Helical" evidence="17">
    <location>
        <begin position="395"/>
        <end position="418"/>
    </location>
</feature>
<feature type="transmembrane region" description="Helical" evidence="17">
    <location>
        <begin position="519"/>
        <end position="537"/>
    </location>
</feature>
<evidence type="ECO:0000259" key="18">
    <source>
        <dbReference type="PROSITE" id="PS51711"/>
    </source>
</evidence>
<evidence type="ECO:0000256" key="2">
    <source>
        <dbReference type="ARBA" id="ARBA00004429"/>
    </source>
</evidence>
<feature type="transmembrane region" description="Helical" evidence="17">
    <location>
        <begin position="430"/>
        <end position="455"/>
    </location>
</feature>
<dbReference type="GO" id="GO:0005525">
    <property type="term" value="F:GTP binding"/>
    <property type="evidence" value="ECO:0007669"/>
    <property type="project" value="UniProtKB-KW"/>
</dbReference>
<comment type="similarity">
    <text evidence="17">Belongs to the TRAFAC class TrmE-Era-EngA-EngB-Septin-like GTPase superfamily. FeoB GTPase (TC 9.A.8) family.</text>
</comment>
<keyword evidence="11" id="KW-0406">Ion transport</keyword>
<dbReference type="AlphaFoldDB" id="A0A2U3L6P3"/>